<protein>
    <submittedName>
        <fullName evidence="2">Uncharacterized protein</fullName>
    </submittedName>
</protein>
<organism evidence="2 3">
    <name type="scientific">Chitinophaga rupis</name>
    <dbReference type="NCBI Taxonomy" id="573321"/>
    <lineage>
        <taxon>Bacteria</taxon>
        <taxon>Pseudomonadati</taxon>
        <taxon>Bacteroidota</taxon>
        <taxon>Chitinophagia</taxon>
        <taxon>Chitinophagales</taxon>
        <taxon>Chitinophagaceae</taxon>
        <taxon>Chitinophaga</taxon>
    </lineage>
</organism>
<sequence length="137" mass="15493">MQMCKWFERSSHLHIFFALINHLTAYTSPFAHFPHQYIFCPRINHILTAYTSTFPSSAHRISILAHYLVGLPPHMVPSVIAGIKMGIRCKSGTIPVAVILHSNNESLNFPGQRKPLFRSHGMGRQPGKQESQKTCQV</sequence>
<dbReference type="STRING" id="573321.SAMN04488505_1011353"/>
<proteinExistence type="predicted"/>
<feature type="region of interest" description="Disordered" evidence="1">
    <location>
        <begin position="113"/>
        <end position="137"/>
    </location>
</feature>
<evidence type="ECO:0000313" key="2">
    <source>
        <dbReference type="EMBL" id="SEL03344.1"/>
    </source>
</evidence>
<reference evidence="2 3" key="1">
    <citation type="submission" date="2016-10" db="EMBL/GenBank/DDBJ databases">
        <authorList>
            <person name="de Groot N.N."/>
        </authorList>
    </citation>
    <scope>NUCLEOTIDE SEQUENCE [LARGE SCALE GENOMIC DNA]</scope>
    <source>
        <strain evidence="2 3">DSM 21039</strain>
    </source>
</reference>
<gene>
    <name evidence="2" type="ORF">SAMN04488505_1011353</name>
</gene>
<feature type="compositionally biased region" description="Polar residues" evidence="1">
    <location>
        <begin position="128"/>
        <end position="137"/>
    </location>
</feature>
<evidence type="ECO:0000313" key="3">
    <source>
        <dbReference type="Proteomes" id="UP000198984"/>
    </source>
</evidence>
<dbReference type="Proteomes" id="UP000198984">
    <property type="component" value="Unassembled WGS sequence"/>
</dbReference>
<evidence type="ECO:0000256" key="1">
    <source>
        <dbReference type="SAM" id="MobiDB-lite"/>
    </source>
</evidence>
<dbReference type="AlphaFoldDB" id="A0A1H7LWN5"/>
<dbReference type="EMBL" id="FOBB01000001">
    <property type="protein sequence ID" value="SEL03344.1"/>
    <property type="molecule type" value="Genomic_DNA"/>
</dbReference>
<keyword evidence="3" id="KW-1185">Reference proteome</keyword>
<name>A0A1H7LWN5_9BACT</name>
<accession>A0A1H7LWN5</accession>